<evidence type="ECO:0000313" key="2">
    <source>
        <dbReference type="EMBL" id="MBB5270805.1"/>
    </source>
</evidence>
<dbReference type="Pfam" id="PF00107">
    <property type="entry name" value="ADH_zinc_N"/>
    <property type="match status" value="1"/>
</dbReference>
<dbReference type="EMBL" id="JACHGB010000002">
    <property type="protein sequence ID" value="MBB5270805.1"/>
    <property type="molecule type" value="Genomic_DNA"/>
</dbReference>
<dbReference type="SUPFAM" id="SSF51735">
    <property type="entry name" value="NAD(P)-binding Rossmann-fold domains"/>
    <property type="match status" value="1"/>
</dbReference>
<dbReference type="Gene3D" id="3.40.50.720">
    <property type="entry name" value="NAD(P)-binding Rossmann-like Domain"/>
    <property type="match status" value="1"/>
</dbReference>
<dbReference type="InterPro" id="IPR051397">
    <property type="entry name" value="Zn-ADH-like_protein"/>
</dbReference>
<dbReference type="InterPro" id="IPR020843">
    <property type="entry name" value="ER"/>
</dbReference>
<dbReference type="InterPro" id="IPR013149">
    <property type="entry name" value="ADH-like_C"/>
</dbReference>
<dbReference type="CDD" id="cd08241">
    <property type="entry name" value="QOR1"/>
    <property type="match status" value="1"/>
</dbReference>
<dbReference type="SMART" id="SM00829">
    <property type="entry name" value="PKS_ER"/>
    <property type="match status" value="1"/>
</dbReference>
<evidence type="ECO:0000259" key="1">
    <source>
        <dbReference type="SMART" id="SM00829"/>
    </source>
</evidence>
<proteinExistence type="predicted"/>
<dbReference type="InterPro" id="IPR036291">
    <property type="entry name" value="NAD(P)-bd_dom_sf"/>
</dbReference>
<dbReference type="EC" id="1.6.5.5" evidence="2"/>
<feature type="domain" description="Enoyl reductase (ER)" evidence="1">
    <location>
        <begin position="10"/>
        <end position="321"/>
    </location>
</feature>
<keyword evidence="3" id="KW-1185">Reference proteome</keyword>
<dbReference type="InterPro" id="IPR011032">
    <property type="entry name" value="GroES-like_sf"/>
</dbReference>
<dbReference type="PANTHER" id="PTHR43677:SF4">
    <property type="entry name" value="QUINONE OXIDOREDUCTASE-LIKE PROTEIN 2"/>
    <property type="match status" value="1"/>
</dbReference>
<protein>
    <submittedName>
        <fullName evidence="2">NADPH2:quinone reductase</fullName>
        <ecNumber evidence="2">1.6.5.5</ecNumber>
    </submittedName>
</protein>
<dbReference type="InterPro" id="IPR013154">
    <property type="entry name" value="ADH-like_N"/>
</dbReference>
<gene>
    <name evidence="2" type="ORF">HNQ70_000809</name>
</gene>
<accession>A0A7W8M821</accession>
<keyword evidence="2" id="KW-0560">Oxidoreductase</keyword>
<organism evidence="2 3">
    <name type="scientific">Quisquiliibacterium transsilvanicum</name>
    <dbReference type="NCBI Taxonomy" id="1549638"/>
    <lineage>
        <taxon>Bacteria</taxon>
        <taxon>Pseudomonadati</taxon>
        <taxon>Pseudomonadota</taxon>
        <taxon>Betaproteobacteria</taxon>
        <taxon>Burkholderiales</taxon>
        <taxon>Burkholderiaceae</taxon>
        <taxon>Quisquiliibacterium</taxon>
    </lineage>
</organism>
<dbReference type="SUPFAM" id="SSF50129">
    <property type="entry name" value="GroES-like"/>
    <property type="match status" value="1"/>
</dbReference>
<sequence>MRQVVAAALDSISDYRMFDAPAPQAEPGTVVVRVAACGVGYVDALVSLGRYQVKPPLPHVPGQEVGGWIETIGEGVGHLSIGDRVMAQVRGGFSELAIAPGASVLKIPDRMSFAQAASFRVNYVTALHGLRERARLAPGETLVVIGAAGGVGSAAIQVGKLLGARVIAVASTPEKRAFAERMGADHAIESAAEGFRDRIKALCGKQGPDVVFDPVCGPLFEPAFRSLGWRGRHLVVGFAGGPIPSLPANLPLLKGAALVGVDVRQFFLFEAELASAHLSELLAWVGDGALSPPIGREFAFEEFVPALEYALSGQGQGKTILRVAGES</sequence>
<evidence type="ECO:0000313" key="3">
    <source>
        <dbReference type="Proteomes" id="UP000532440"/>
    </source>
</evidence>
<dbReference type="AlphaFoldDB" id="A0A7W8M821"/>
<name>A0A7W8M821_9BURK</name>
<dbReference type="PANTHER" id="PTHR43677">
    <property type="entry name" value="SHORT-CHAIN DEHYDROGENASE/REDUCTASE"/>
    <property type="match status" value="1"/>
</dbReference>
<dbReference type="Pfam" id="PF08240">
    <property type="entry name" value="ADH_N"/>
    <property type="match status" value="1"/>
</dbReference>
<dbReference type="RefSeq" id="WP_183964525.1">
    <property type="nucleotide sequence ID" value="NZ_BAABEW010000010.1"/>
</dbReference>
<reference evidence="2 3" key="1">
    <citation type="submission" date="2020-08" db="EMBL/GenBank/DDBJ databases">
        <title>Genomic Encyclopedia of Type Strains, Phase IV (KMG-IV): sequencing the most valuable type-strain genomes for metagenomic binning, comparative biology and taxonomic classification.</title>
        <authorList>
            <person name="Goeker M."/>
        </authorList>
    </citation>
    <scope>NUCLEOTIDE SEQUENCE [LARGE SCALE GENOMIC DNA]</scope>
    <source>
        <strain evidence="2 3">DSM 29781</strain>
    </source>
</reference>
<dbReference type="Proteomes" id="UP000532440">
    <property type="component" value="Unassembled WGS sequence"/>
</dbReference>
<dbReference type="GO" id="GO:0003960">
    <property type="term" value="F:quinone reductase (NADPH) activity"/>
    <property type="evidence" value="ECO:0007669"/>
    <property type="project" value="UniProtKB-EC"/>
</dbReference>
<comment type="caution">
    <text evidence="2">The sequence shown here is derived from an EMBL/GenBank/DDBJ whole genome shotgun (WGS) entry which is preliminary data.</text>
</comment>
<dbReference type="Gene3D" id="3.90.180.10">
    <property type="entry name" value="Medium-chain alcohol dehydrogenases, catalytic domain"/>
    <property type="match status" value="1"/>
</dbReference>